<organism evidence="1 2">
    <name type="scientific">Vreelandella subglaciescola</name>
    <dbReference type="NCBI Taxonomy" id="29571"/>
    <lineage>
        <taxon>Bacteria</taxon>
        <taxon>Pseudomonadati</taxon>
        <taxon>Pseudomonadota</taxon>
        <taxon>Gammaproteobacteria</taxon>
        <taxon>Oceanospirillales</taxon>
        <taxon>Halomonadaceae</taxon>
        <taxon>Vreelandella</taxon>
    </lineage>
</organism>
<dbReference type="InterPro" id="IPR007446">
    <property type="entry name" value="PilP"/>
</dbReference>
<dbReference type="Pfam" id="PF04351">
    <property type="entry name" value="PilP"/>
    <property type="match status" value="1"/>
</dbReference>
<dbReference type="PIRSF" id="PIRSF016481">
    <property type="entry name" value="Pilus_assembly_PilP"/>
    <property type="match status" value="1"/>
</dbReference>
<protein>
    <submittedName>
        <fullName evidence="1">Type IV pilus assembly protein PilP</fullName>
    </submittedName>
</protein>
<evidence type="ECO:0000313" key="2">
    <source>
        <dbReference type="Proteomes" id="UP000190911"/>
    </source>
</evidence>
<proteinExistence type="predicted"/>
<dbReference type="Gene3D" id="2.30.30.830">
    <property type="match status" value="1"/>
</dbReference>
<dbReference type="STRING" id="29571.SAMN05878437_2526"/>
<dbReference type="OrthoDB" id="5296580at2"/>
<dbReference type="RefSeq" id="WP_079554133.1">
    <property type="nucleotide sequence ID" value="NZ_LT670847.1"/>
</dbReference>
<name>A0A1M7I3U7_9GAMM</name>
<dbReference type="EMBL" id="LT670847">
    <property type="protein sequence ID" value="SHM35309.1"/>
    <property type="molecule type" value="Genomic_DNA"/>
</dbReference>
<accession>A0A1M7I3U7</accession>
<dbReference type="AlphaFoldDB" id="A0A1M7I3U7"/>
<evidence type="ECO:0000313" key="1">
    <source>
        <dbReference type="EMBL" id="SHM35309.1"/>
    </source>
</evidence>
<dbReference type="Proteomes" id="UP000190911">
    <property type="component" value="Chromosome I"/>
</dbReference>
<dbReference type="PROSITE" id="PS51257">
    <property type="entry name" value="PROKAR_LIPOPROTEIN"/>
    <property type="match status" value="1"/>
</dbReference>
<keyword evidence="2" id="KW-1185">Reference proteome</keyword>
<dbReference type="InParanoid" id="A0A1M7I3U7"/>
<reference evidence="1 2" key="1">
    <citation type="submission" date="2016-11" db="EMBL/GenBank/DDBJ databases">
        <authorList>
            <person name="Jaros S."/>
            <person name="Januszkiewicz K."/>
            <person name="Wedrychowicz H."/>
        </authorList>
    </citation>
    <scope>NUCLEOTIDE SEQUENCE [LARGE SCALE GENOMIC DNA]</scope>
    <source>
        <strain evidence="1 2">ACAM 12</strain>
    </source>
</reference>
<gene>
    <name evidence="1" type="ORF">SAMN05878437_2526</name>
</gene>
<sequence length="182" mass="19759">MMRALIAGGLFAVLLAGCSDPHLTALNQTLESTREQADEPDALNIPELPAYRPVGYHYGAERSPFLAAAAVAQAQSTAPGASRTGKLAPDTSRVKEPLERFALQQLQLVGTLSMGKRHVALIQTPEHEVVTVREGNHMGSNHGRITRITSQAVSVSERIFTRQEGWQKREAALELSPDTPTR</sequence>